<dbReference type="OrthoDB" id="195425at2157"/>
<dbReference type="Proteomes" id="UP000011566">
    <property type="component" value="Unassembled WGS sequence"/>
</dbReference>
<protein>
    <submittedName>
        <fullName evidence="1">Uncharacterized protein</fullName>
    </submittedName>
</protein>
<evidence type="ECO:0000313" key="2">
    <source>
        <dbReference type="Proteomes" id="UP000011566"/>
    </source>
</evidence>
<comment type="caution">
    <text evidence="1">The sequence shown here is derived from an EMBL/GenBank/DDBJ whole genome shotgun (WGS) entry which is preliminary data.</text>
</comment>
<keyword evidence="2" id="KW-1185">Reference proteome</keyword>
<accession>M0M248</accession>
<evidence type="ECO:0000313" key="1">
    <source>
        <dbReference type="EMBL" id="EMA38470.1"/>
    </source>
</evidence>
<dbReference type="EMBL" id="AOMB01000030">
    <property type="protein sequence ID" value="EMA38470.1"/>
    <property type="molecule type" value="Genomic_DNA"/>
</dbReference>
<reference evidence="1 2" key="1">
    <citation type="journal article" date="2014" name="PLoS Genet.">
        <title>Phylogenetically driven sequencing of extremely halophilic archaea reveals strategies for static and dynamic osmo-response.</title>
        <authorList>
            <person name="Becker E.A."/>
            <person name="Seitzer P.M."/>
            <person name="Tritt A."/>
            <person name="Larsen D."/>
            <person name="Krusor M."/>
            <person name="Yao A.I."/>
            <person name="Wu D."/>
            <person name="Madern D."/>
            <person name="Eisen J.A."/>
            <person name="Darling A.E."/>
            <person name="Facciotti M.T."/>
        </authorList>
    </citation>
    <scope>NUCLEOTIDE SEQUENCE [LARGE SCALE GENOMIC DNA]</scope>
    <source>
        <strain evidence="1 2">100A6</strain>
    </source>
</reference>
<dbReference type="PATRIC" id="fig|1132509.6.peg.2247"/>
<sequence>MPRHRNRQSATHYLTVERDGEQEITCSVDDECPPGYHCENGICVDGYGDKPSGETTVLDDEPVEYEPETTAYIRTGSGERVQRAPKIGGRGALAELVQEGDALTLTPMADSGGGATLTNLEATGIDPEYGRRARVGRTAIELEQN</sequence>
<organism evidence="1 2">
    <name type="scientific">Halococcus hamelinensis 100A6</name>
    <dbReference type="NCBI Taxonomy" id="1132509"/>
    <lineage>
        <taxon>Archaea</taxon>
        <taxon>Methanobacteriati</taxon>
        <taxon>Methanobacteriota</taxon>
        <taxon>Stenosarchaea group</taxon>
        <taxon>Halobacteria</taxon>
        <taxon>Halobacteriales</taxon>
        <taxon>Halococcaceae</taxon>
        <taxon>Halococcus</taxon>
    </lineage>
</organism>
<dbReference type="RefSeq" id="WP_007693409.1">
    <property type="nucleotide sequence ID" value="NZ_AJRK01000017.1"/>
</dbReference>
<proteinExistence type="predicted"/>
<gene>
    <name evidence="1" type="ORF">C447_09957</name>
</gene>
<name>M0M248_9EURY</name>
<dbReference type="AlphaFoldDB" id="M0M248"/>